<dbReference type="InterPro" id="IPR037171">
    <property type="entry name" value="NagB/RpiA_transferase-like"/>
</dbReference>
<keyword evidence="7" id="KW-1185">Reference proteome</keyword>
<dbReference type="InterPro" id="IPR051054">
    <property type="entry name" value="SorC_transcr_regulators"/>
</dbReference>
<evidence type="ECO:0000256" key="3">
    <source>
        <dbReference type="ARBA" id="ARBA00023125"/>
    </source>
</evidence>
<dbReference type="InterPro" id="IPR036388">
    <property type="entry name" value="WH-like_DNA-bd_sf"/>
</dbReference>
<dbReference type="RefSeq" id="WP_367626062.1">
    <property type="nucleotide sequence ID" value="NZ_JBFNQD010000013.1"/>
</dbReference>
<reference evidence="6 7" key="1">
    <citation type="submission" date="2024-07" db="EMBL/GenBank/DDBJ databases">
        <title>Description of Labrys sedimenti sp. nov., isolated from a diclofenac-degrading enrichment culture.</title>
        <authorList>
            <person name="Tancsics A."/>
            <person name="Csepanyi A."/>
        </authorList>
    </citation>
    <scope>NUCLEOTIDE SEQUENCE [LARGE SCALE GENOMIC DNA]</scope>
    <source>
        <strain evidence="6 7">LMG 23578</strain>
    </source>
</reference>
<dbReference type="Gene3D" id="3.40.50.1360">
    <property type="match status" value="1"/>
</dbReference>
<feature type="domain" description="Sugar-binding" evidence="5">
    <location>
        <begin position="76"/>
        <end position="328"/>
    </location>
</feature>
<comment type="caution">
    <text evidence="6">The sequence shown here is derived from an EMBL/GenBank/DDBJ whole genome shotgun (WGS) entry which is preliminary data.</text>
</comment>
<evidence type="ECO:0000256" key="2">
    <source>
        <dbReference type="ARBA" id="ARBA00023015"/>
    </source>
</evidence>
<evidence type="ECO:0000259" key="5">
    <source>
        <dbReference type="Pfam" id="PF04198"/>
    </source>
</evidence>
<dbReference type="Proteomes" id="UP001555786">
    <property type="component" value="Unassembled WGS sequence"/>
</dbReference>
<protein>
    <submittedName>
        <fullName evidence="6">Sugar-binding transcriptional regulator</fullName>
    </submittedName>
</protein>
<dbReference type="InterPro" id="IPR007324">
    <property type="entry name" value="Sugar-bd_dom_put"/>
</dbReference>
<evidence type="ECO:0000313" key="6">
    <source>
        <dbReference type="EMBL" id="MEW9309323.1"/>
    </source>
</evidence>
<name>A0ABV3PW37_9HYPH</name>
<dbReference type="Pfam" id="PF04198">
    <property type="entry name" value="Sugar-bind"/>
    <property type="match status" value="1"/>
</dbReference>
<keyword evidence="4" id="KW-0804">Transcription</keyword>
<keyword evidence="2" id="KW-0805">Transcription regulation</keyword>
<sequence length="329" mass="34686">MSDAKGTGRGGGTGRAVTENELEESLACRAAWLHYVGGLTQAAVAKRLGLPSVKTHRLIARAVASGVVKVSIDGDIVECVELEAELCRRFHLDHCEVAPDLGEEGIPLRALGQAGAGFLRREIERGDHRTIGLSHGRTLTSAVAHMSRIAAGQMRFVSLLGVLTRNYAVNPHDVMHSIAEKTGAQAYVMPVPFFANSAEDKAVLLAQRGISEVLAMANGAELKVVGIGSVDADAQLVSSGMMHPQEIRDIKAEGGVGEMLGYFFDAQGRVLENPLTARTLGVALNGRADDHIVGIAGGAHKLEAIRAVLLSGRLRGLITDEATARALLG</sequence>
<comment type="similarity">
    <text evidence="1">Belongs to the SorC transcriptional regulatory family.</text>
</comment>
<keyword evidence="3" id="KW-0238">DNA-binding</keyword>
<proteinExistence type="inferred from homology"/>
<dbReference type="PANTHER" id="PTHR34294">
    <property type="entry name" value="TRANSCRIPTIONAL REGULATOR-RELATED"/>
    <property type="match status" value="1"/>
</dbReference>
<evidence type="ECO:0000256" key="4">
    <source>
        <dbReference type="ARBA" id="ARBA00023163"/>
    </source>
</evidence>
<dbReference type="EMBL" id="JBFNQD010000013">
    <property type="protein sequence ID" value="MEW9309323.1"/>
    <property type="molecule type" value="Genomic_DNA"/>
</dbReference>
<evidence type="ECO:0000313" key="7">
    <source>
        <dbReference type="Proteomes" id="UP001555786"/>
    </source>
</evidence>
<dbReference type="SUPFAM" id="SSF100950">
    <property type="entry name" value="NagB/RpiA/CoA transferase-like"/>
    <property type="match status" value="1"/>
</dbReference>
<evidence type="ECO:0000256" key="1">
    <source>
        <dbReference type="ARBA" id="ARBA00010466"/>
    </source>
</evidence>
<accession>A0ABV3PW37</accession>
<organism evidence="6 7">
    <name type="scientific">Labrys neptuniae</name>
    <dbReference type="NCBI Taxonomy" id="376174"/>
    <lineage>
        <taxon>Bacteria</taxon>
        <taxon>Pseudomonadati</taxon>
        <taxon>Pseudomonadota</taxon>
        <taxon>Alphaproteobacteria</taxon>
        <taxon>Hyphomicrobiales</taxon>
        <taxon>Xanthobacteraceae</taxon>
        <taxon>Labrys</taxon>
    </lineage>
</organism>
<dbReference type="Gene3D" id="1.10.10.10">
    <property type="entry name" value="Winged helix-like DNA-binding domain superfamily/Winged helix DNA-binding domain"/>
    <property type="match status" value="1"/>
</dbReference>
<gene>
    <name evidence="6" type="ORF">ABXS05_27485</name>
</gene>
<dbReference type="PANTHER" id="PTHR34294:SF1">
    <property type="entry name" value="TRANSCRIPTIONAL REGULATOR LSRR"/>
    <property type="match status" value="1"/>
</dbReference>